<sequence length="61" mass="6789">MRPSKRKVSPTTAGNGDPPADGRLGREREEGGGQVEERVGRRGEECIGRRGEERRGEIEER</sequence>
<evidence type="ECO:0000313" key="3">
    <source>
        <dbReference type="Proteomes" id="UP000324091"/>
    </source>
</evidence>
<dbReference type="Proteomes" id="UP000324091">
    <property type="component" value="Chromosome 13"/>
</dbReference>
<name>A0A5C6PC84_9TELE</name>
<gene>
    <name evidence="2" type="ORF">D4764_13G0012510</name>
</gene>
<dbReference type="AlphaFoldDB" id="A0A5C6PC84"/>
<organism evidence="2 3">
    <name type="scientific">Takifugu flavidus</name>
    <name type="common">sansaifugu</name>
    <dbReference type="NCBI Taxonomy" id="433684"/>
    <lineage>
        <taxon>Eukaryota</taxon>
        <taxon>Metazoa</taxon>
        <taxon>Chordata</taxon>
        <taxon>Craniata</taxon>
        <taxon>Vertebrata</taxon>
        <taxon>Euteleostomi</taxon>
        <taxon>Actinopterygii</taxon>
        <taxon>Neopterygii</taxon>
        <taxon>Teleostei</taxon>
        <taxon>Neoteleostei</taxon>
        <taxon>Acanthomorphata</taxon>
        <taxon>Eupercaria</taxon>
        <taxon>Tetraodontiformes</taxon>
        <taxon>Tetradontoidea</taxon>
        <taxon>Tetraodontidae</taxon>
        <taxon>Takifugu</taxon>
    </lineage>
</organism>
<evidence type="ECO:0000256" key="1">
    <source>
        <dbReference type="SAM" id="MobiDB-lite"/>
    </source>
</evidence>
<protein>
    <submittedName>
        <fullName evidence="2">Uncharacterized protein</fullName>
    </submittedName>
</protein>
<proteinExistence type="predicted"/>
<keyword evidence="3" id="KW-1185">Reference proteome</keyword>
<comment type="caution">
    <text evidence="2">The sequence shown here is derived from an EMBL/GenBank/DDBJ whole genome shotgun (WGS) entry which is preliminary data.</text>
</comment>
<accession>A0A5C6PC84</accession>
<feature type="region of interest" description="Disordered" evidence="1">
    <location>
        <begin position="1"/>
        <end position="61"/>
    </location>
</feature>
<dbReference type="EMBL" id="RHFK02000005">
    <property type="protein sequence ID" value="TWW76589.1"/>
    <property type="molecule type" value="Genomic_DNA"/>
</dbReference>
<evidence type="ECO:0000313" key="2">
    <source>
        <dbReference type="EMBL" id="TWW76589.1"/>
    </source>
</evidence>
<reference evidence="2 3" key="1">
    <citation type="submission" date="2019-04" db="EMBL/GenBank/DDBJ databases">
        <title>Chromosome genome assembly for Takifugu flavidus.</title>
        <authorList>
            <person name="Xiao S."/>
        </authorList>
    </citation>
    <scope>NUCLEOTIDE SEQUENCE [LARGE SCALE GENOMIC DNA]</scope>
    <source>
        <strain evidence="2">HTHZ2018</strain>
        <tissue evidence="2">Muscle</tissue>
    </source>
</reference>
<feature type="compositionally biased region" description="Basic and acidic residues" evidence="1">
    <location>
        <begin position="23"/>
        <end position="61"/>
    </location>
</feature>